<dbReference type="EMBL" id="NOJY02000005">
    <property type="protein sequence ID" value="RDY28705.1"/>
    <property type="molecule type" value="Genomic_DNA"/>
</dbReference>
<dbReference type="PANTHER" id="PTHR48101">
    <property type="entry name" value="METHYLMALONYL-COA MUTASE, MITOCHONDRIAL-RELATED"/>
    <property type="match status" value="1"/>
</dbReference>
<proteinExistence type="predicted"/>
<organism evidence="4 5">
    <name type="scientific">Romboutsia weinsteinii</name>
    <dbReference type="NCBI Taxonomy" id="2020949"/>
    <lineage>
        <taxon>Bacteria</taxon>
        <taxon>Bacillati</taxon>
        <taxon>Bacillota</taxon>
        <taxon>Clostridia</taxon>
        <taxon>Peptostreptococcales</taxon>
        <taxon>Peptostreptococcaceae</taxon>
        <taxon>Romboutsia</taxon>
    </lineage>
</organism>
<dbReference type="AlphaFoldDB" id="A0A371J7K5"/>
<evidence type="ECO:0000313" key="5">
    <source>
        <dbReference type="Proteomes" id="UP000215694"/>
    </source>
</evidence>
<evidence type="ECO:0000256" key="1">
    <source>
        <dbReference type="ARBA" id="ARBA00023235"/>
    </source>
</evidence>
<sequence>MMEKKTIDQSFKKWEEGNVGKVLAKFPERKEEFKFDTGEEVKRLYTPLDAEIDYENDLGYPGQFPYTRGVQPTMYRGKLWTMRMYAGFATAEESNQRYKFLIDQGSMGLSVAFDLPTQMGYDSNDSIAEGEVGKVGVAIDSLADMEILFDGIPLDKVSTSMTINAPASVLLAMYIAVAKKQGVTPDKLRGTIQNDILKEYVARGTYIFPVGPSMRLITDIFDYCSKNVPKWNTISISGYHIREAGANAIEEVAFTLADGIAYVNAALEAGLHVDDFAPRLSFFFNAHNNLLEEVAKFRAARRIWANTMKNRFKAENPKSWALKFHTQTAGCTLTAQQPENNIVRVAIQTLAAVLGGTQSLHTNSKDEALALPTEDSVRVALRTQQIVGYESGVADSIDPLAGSYYIESLTNKIEKEALDLISKIDELGGAPQAIEKGYIQQEIMDSAYKYQKEIENNERVIVGVNKFKIEEEAPKGLLRVDPSVGERQKEKIESLKAKRDNEKVKIALEKLRNACNSDKNVMPYILEAVENYATLGEVCGVMRAEFGEYKQTVMI</sequence>
<comment type="caution">
    <text evidence="4">The sequence shown here is derived from an EMBL/GenBank/DDBJ whole genome shotgun (WGS) entry which is preliminary data.</text>
</comment>
<protein>
    <submittedName>
        <fullName evidence="4">Methylmalonyl-CoA mutase</fullName>
    </submittedName>
</protein>
<dbReference type="InterPro" id="IPR016176">
    <property type="entry name" value="Cbl-dep_enz_cat"/>
</dbReference>
<dbReference type="Pfam" id="PF01642">
    <property type="entry name" value="MM_CoA_mutase"/>
    <property type="match status" value="1"/>
</dbReference>
<dbReference type="InterPro" id="IPR006098">
    <property type="entry name" value="MMCoA_mutase_a_cat"/>
</dbReference>
<dbReference type="GO" id="GO:0031419">
    <property type="term" value="F:cobalamin binding"/>
    <property type="evidence" value="ECO:0007669"/>
    <property type="project" value="InterPro"/>
</dbReference>
<evidence type="ECO:0000259" key="3">
    <source>
        <dbReference type="Pfam" id="PF01642"/>
    </source>
</evidence>
<dbReference type="InterPro" id="IPR006099">
    <property type="entry name" value="MeMalonylCoA_mutase_a/b_cat"/>
</dbReference>
<keyword evidence="5" id="KW-1185">Reference proteome</keyword>
<gene>
    <name evidence="4" type="ORF">CHL78_003980</name>
</gene>
<keyword evidence="1" id="KW-0413">Isomerase</keyword>
<dbReference type="Proteomes" id="UP000215694">
    <property type="component" value="Unassembled WGS sequence"/>
</dbReference>
<evidence type="ECO:0000256" key="2">
    <source>
        <dbReference type="SAM" id="Coils"/>
    </source>
</evidence>
<reference evidence="4 5" key="1">
    <citation type="journal article" date="2017" name="Genome Announc.">
        <title>Draft Genome Sequence of Romboutsia weinsteinii sp. nov. Strain CCRI-19649(T) Isolated from Surface Water.</title>
        <authorList>
            <person name="Maheux A.F."/>
            <person name="Boudreau D.K."/>
            <person name="Berube E."/>
            <person name="Boissinot M."/>
            <person name="Cantin P."/>
            <person name="Raymond F."/>
            <person name="Corbeil J."/>
            <person name="Omar R.F."/>
            <person name="Bergeron M.G."/>
        </authorList>
    </citation>
    <scope>NUCLEOTIDE SEQUENCE [LARGE SCALE GENOMIC DNA]</scope>
    <source>
        <strain evidence="4 5">CCRI-19649</strain>
    </source>
</reference>
<name>A0A371J7K5_9FIRM</name>
<dbReference type="OrthoDB" id="9762378at2"/>
<dbReference type="NCBIfam" id="TIGR00641">
    <property type="entry name" value="acid_CoA_mut_N"/>
    <property type="match status" value="1"/>
</dbReference>
<dbReference type="PANTHER" id="PTHR48101:SF1">
    <property type="entry name" value="METHYLMALONYL-COA MUTASE, LARGE SUBUNIT"/>
    <property type="match status" value="1"/>
</dbReference>
<evidence type="ECO:0000313" key="4">
    <source>
        <dbReference type="EMBL" id="RDY28705.1"/>
    </source>
</evidence>
<feature type="coiled-coil region" evidence="2">
    <location>
        <begin position="485"/>
        <end position="514"/>
    </location>
</feature>
<dbReference type="GO" id="GO:0004494">
    <property type="term" value="F:methylmalonyl-CoA mutase activity"/>
    <property type="evidence" value="ECO:0007669"/>
    <property type="project" value="InterPro"/>
</dbReference>
<keyword evidence="2" id="KW-0175">Coiled coil</keyword>
<accession>A0A371J7K5</accession>
<dbReference type="SUPFAM" id="SSF51703">
    <property type="entry name" value="Cobalamin (vitamin B12)-dependent enzymes"/>
    <property type="match status" value="1"/>
</dbReference>
<feature type="domain" description="Methylmalonyl-CoA mutase alpha/beta chain catalytic" evidence="3">
    <location>
        <begin position="37"/>
        <end position="548"/>
    </location>
</feature>
<dbReference type="Gene3D" id="3.20.20.240">
    <property type="entry name" value="Methylmalonyl-CoA mutase"/>
    <property type="match status" value="1"/>
</dbReference>
<dbReference type="CDD" id="cd03680">
    <property type="entry name" value="MM_CoA_mutase_ICM_like"/>
    <property type="match status" value="1"/>
</dbReference>